<keyword evidence="1" id="KW-0812">Transmembrane</keyword>
<feature type="transmembrane region" description="Helical" evidence="1">
    <location>
        <begin position="79"/>
        <end position="112"/>
    </location>
</feature>
<dbReference type="RefSeq" id="WP_212686957.1">
    <property type="nucleotide sequence ID" value="NZ_JAGSPN010000003.1"/>
</dbReference>
<dbReference type="Proteomes" id="UP000680067">
    <property type="component" value="Unassembled WGS sequence"/>
</dbReference>
<reference evidence="2" key="1">
    <citation type="submission" date="2021-04" db="EMBL/GenBank/DDBJ databases">
        <title>novel species isolated from subtropical streams in China.</title>
        <authorList>
            <person name="Lu H."/>
        </authorList>
    </citation>
    <scope>NUCLEOTIDE SEQUENCE</scope>
    <source>
        <strain evidence="2">LFS511W</strain>
    </source>
</reference>
<proteinExistence type="predicted"/>
<feature type="transmembrane region" description="Helical" evidence="1">
    <location>
        <begin position="46"/>
        <end position="67"/>
    </location>
</feature>
<keyword evidence="1" id="KW-0472">Membrane</keyword>
<keyword evidence="1" id="KW-1133">Transmembrane helix</keyword>
<dbReference type="PANTHER" id="PTHR15887:SF1">
    <property type="entry name" value="TRANSMEMBRANE PROTEIN 69"/>
    <property type="match status" value="1"/>
</dbReference>
<feature type="transmembrane region" description="Helical" evidence="1">
    <location>
        <begin position="132"/>
        <end position="154"/>
    </location>
</feature>
<comment type="caution">
    <text evidence="2">The sequence shown here is derived from an EMBL/GenBank/DDBJ whole genome shotgun (WGS) entry which is preliminary data.</text>
</comment>
<evidence type="ECO:0000313" key="2">
    <source>
        <dbReference type="EMBL" id="MBR7781601.1"/>
    </source>
</evidence>
<feature type="transmembrane region" description="Helical" evidence="1">
    <location>
        <begin position="12"/>
        <end position="34"/>
    </location>
</feature>
<gene>
    <name evidence="2" type="ORF">KDM89_05590</name>
</gene>
<evidence type="ECO:0000313" key="3">
    <source>
        <dbReference type="Proteomes" id="UP000680067"/>
    </source>
</evidence>
<sequence length="155" mass="16800">MLHSSAGSDLPCHIALLGYGGLLPFAGLATLLWIQPEHASHWTRALYGYGAVILSFVGALHWGVAMSSPMLGRLMRRKAFIWSVVPALIGWPATFTDHSIAGVMLIAGFWMQLYQDHKLAGSGGLPEWYLPLRWQLSVVATCCLAAAILHSAVFA</sequence>
<keyword evidence="3" id="KW-1185">Reference proteome</keyword>
<name>A0A941I5H8_9BURK</name>
<accession>A0A941I5H8</accession>
<protein>
    <submittedName>
        <fullName evidence="2">DUF3429 domain-containing protein</fullName>
    </submittedName>
</protein>
<dbReference type="AlphaFoldDB" id="A0A941I5H8"/>
<organism evidence="2 3">
    <name type="scientific">Undibacterium luofuense</name>
    <dbReference type="NCBI Taxonomy" id="2828733"/>
    <lineage>
        <taxon>Bacteria</taxon>
        <taxon>Pseudomonadati</taxon>
        <taxon>Pseudomonadota</taxon>
        <taxon>Betaproteobacteria</taxon>
        <taxon>Burkholderiales</taxon>
        <taxon>Oxalobacteraceae</taxon>
        <taxon>Undibacterium</taxon>
    </lineage>
</organism>
<evidence type="ECO:0000256" key="1">
    <source>
        <dbReference type="SAM" id="Phobius"/>
    </source>
</evidence>
<dbReference type="EMBL" id="JAGSPN010000003">
    <property type="protein sequence ID" value="MBR7781601.1"/>
    <property type="molecule type" value="Genomic_DNA"/>
</dbReference>
<dbReference type="InterPro" id="IPR021836">
    <property type="entry name" value="DUF3429"/>
</dbReference>
<dbReference type="Pfam" id="PF11911">
    <property type="entry name" value="DUF3429"/>
    <property type="match status" value="1"/>
</dbReference>
<dbReference type="PANTHER" id="PTHR15887">
    <property type="entry name" value="TRANSMEMBRANE PROTEIN 69"/>
    <property type="match status" value="1"/>
</dbReference>